<protein>
    <submittedName>
        <fullName evidence="8">Acetylcholine receptor subunit beta-type unc-29</fullName>
    </submittedName>
</protein>
<gene>
    <name evidence="8" type="ORF">KP79_PYT19312</name>
</gene>
<dbReference type="PRINTS" id="PR00252">
    <property type="entry name" value="NRIONCHANNEL"/>
</dbReference>
<feature type="transmembrane region" description="Helical" evidence="6">
    <location>
        <begin position="292"/>
        <end position="316"/>
    </location>
</feature>
<dbReference type="SUPFAM" id="SSF63712">
    <property type="entry name" value="Nicotinic receptor ligand binding domain-like"/>
    <property type="match status" value="1"/>
</dbReference>
<dbReference type="GO" id="GO:0005230">
    <property type="term" value="F:extracellular ligand-gated monoatomic ion channel activity"/>
    <property type="evidence" value="ECO:0007669"/>
    <property type="project" value="InterPro"/>
</dbReference>
<keyword evidence="8" id="KW-0675">Receptor</keyword>
<organism evidence="8 9">
    <name type="scientific">Mizuhopecten yessoensis</name>
    <name type="common">Japanese scallop</name>
    <name type="synonym">Patinopecten yessoensis</name>
    <dbReference type="NCBI Taxonomy" id="6573"/>
    <lineage>
        <taxon>Eukaryota</taxon>
        <taxon>Metazoa</taxon>
        <taxon>Spiralia</taxon>
        <taxon>Lophotrochozoa</taxon>
        <taxon>Mollusca</taxon>
        <taxon>Bivalvia</taxon>
        <taxon>Autobranchia</taxon>
        <taxon>Pteriomorphia</taxon>
        <taxon>Pectinida</taxon>
        <taxon>Pectinoidea</taxon>
        <taxon>Pectinidae</taxon>
        <taxon>Mizuhopecten</taxon>
    </lineage>
</organism>
<dbReference type="InterPro" id="IPR006202">
    <property type="entry name" value="Neur_chan_lig-bd"/>
</dbReference>
<dbReference type="Gene3D" id="1.20.58.390">
    <property type="entry name" value="Neurotransmitter-gated ion-channel transmembrane domain"/>
    <property type="match status" value="1"/>
</dbReference>
<evidence type="ECO:0000256" key="2">
    <source>
        <dbReference type="ARBA" id="ARBA00022692"/>
    </source>
</evidence>
<dbReference type="GO" id="GO:0004888">
    <property type="term" value="F:transmembrane signaling receptor activity"/>
    <property type="evidence" value="ECO:0007669"/>
    <property type="project" value="InterPro"/>
</dbReference>
<keyword evidence="9" id="KW-1185">Reference proteome</keyword>
<proteinExistence type="predicted"/>
<dbReference type="InterPro" id="IPR036734">
    <property type="entry name" value="Neur_chan_lig-bd_sf"/>
</dbReference>
<feature type="transmembrane region" description="Helical" evidence="6">
    <location>
        <begin position="6"/>
        <end position="28"/>
    </location>
</feature>
<evidence type="ECO:0000256" key="3">
    <source>
        <dbReference type="ARBA" id="ARBA00022989"/>
    </source>
</evidence>
<sequence length="413" mass="46620">MADSNILALYIWILMGSLTTIVSSRNIWDRTRLHKSLIDQGYDTTVYPGSTDSPLQVSIQFSLAAFNDFDENAGRFAVTGFLIVEWRDERIAWDPNDFGQISSILFPQSRVWIPNIVVWNTYDRVRPFGFDTLPVRYNHSGDALWEPGNLFQTSCDAQIKKFPFDEQTCTIDILPYGYMEDEINITAAGFDLSDYNKNGLWNIISTDISGVQRNSRAEKKLMIEIKFNRRSSYHVIHILVPMLVMSILNILIFIIPVDGSNRIDYAVTMLLTLSVFLTVVTDTLPSASLPDISYLSVLVLVQMMSSSLMVACAVVSLCLGSHSTLCLQIMTSVLKPFMCFVTVPESGKPQLPNPDSKLESPDSGNDNDSNRNEHLMETQFKSISKLFDYLCIFFFLLEVIIANLVFFVATNIP</sequence>
<dbReference type="GO" id="GO:0016020">
    <property type="term" value="C:membrane"/>
    <property type="evidence" value="ECO:0007669"/>
    <property type="project" value="UniProtKB-SubCell"/>
</dbReference>
<evidence type="ECO:0000256" key="4">
    <source>
        <dbReference type="ARBA" id="ARBA00023136"/>
    </source>
</evidence>
<dbReference type="CDD" id="cd19051">
    <property type="entry name" value="LGIC_TM_cation"/>
    <property type="match status" value="1"/>
</dbReference>
<dbReference type="InterPro" id="IPR006201">
    <property type="entry name" value="Neur_channel"/>
</dbReference>
<keyword evidence="3 6" id="KW-1133">Transmembrane helix</keyword>
<dbReference type="STRING" id="6573.A0A210Q9I4"/>
<evidence type="ECO:0000256" key="5">
    <source>
        <dbReference type="SAM" id="MobiDB-lite"/>
    </source>
</evidence>
<evidence type="ECO:0000313" key="8">
    <source>
        <dbReference type="EMBL" id="OWF45407.1"/>
    </source>
</evidence>
<name>A0A210Q9I4_MIZYE</name>
<reference evidence="8 9" key="1">
    <citation type="journal article" date="2017" name="Nat. Ecol. Evol.">
        <title>Scallop genome provides insights into evolution of bilaterian karyotype and development.</title>
        <authorList>
            <person name="Wang S."/>
            <person name="Zhang J."/>
            <person name="Jiao W."/>
            <person name="Li J."/>
            <person name="Xun X."/>
            <person name="Sun Y."/>
            <person name="Guo X."/>
            <person name="Huan P."/>
            <person name="Dong B."/>
            <person name="Zhang L."/>
            <person name="Hu X."/>
            <person name="Sun X."/>
            <person name="Wang J."/>
            <person name="Zhao C."/>
            <person name="Wang Y."/>
            <person name="Wang D."/>
            <person name="Huang X."/>
            <person name="Wang R."/>
            <person name="Lv J."/>
            <person name="Li Y."/>
            <person name="Zhang Z."/>
            <person name="Liu B."/>
            <person name="Lu W."/>
            <person name="Hui Y."/>
            <person name="Liang J."/>
            <person name="Zhou Z."/>
            <person name="Hou R."/>
            <person name="Li X."/>
            <person name="Liu Y."/>
            <person name="Li H."/>
            <person name="Ning X."/>
            <person name="Lin Y."/>
            <person name="Zhao L."/>
            <person name="Xing Q."/>
            <person name="Dou J."/>
            <person name="Li Y."/>
            <person name="Mao J."/>
            <person name="Guo H."/>
            <person name="Dou H."/>
            <person name="Li T."/>
            <person name="Mu C."/>
            <person name="Jiang W."/>
            <person name="Fu Q."/>
            <person name="Fu X."/>
            <person name="Miao Y."/>
            <person name="Liu J."/>
            <person name="Yu Q."/>
            <person name="Li R."/>
            <person name="Liao H."/>
            <person name="Li X."/>
            <person name="Kong Y."/>
            <person name="Jiang Z."/>
            <person name="Chourrout D."/>
            <person name="Li R."/>
            <person name="Bao Z."/>
        </authorList>
    </citation>
    <scope>NUCLEOTIDE SEQUENCE [LARGE SCALE GENOMIC DNA]</scope>
    <source>
        <strain evidence="8 9">PY_sf001</strain>
    </source>
</reference>
<comment type="subcellular location">
    <subcellularLocation>
        <location evidence="1">Membrane</location>
        <topology evidence="1">Multi-pass membrane protein</topology>
    </subcellularLocation>
</comment>
<evidence type="ECO:0000256" key="6">
    <source>
        <dbReference type="SAM" id="Phobius"/>
    </source>
</evidence>
<dbReference type="InterPro" id="IPR036719">
    <property type="entry name" value="Neuro-gated_channel_TM_sf"/>
</dbReference>
<dbReference type="PANTHER" id="PTHR18945">
    <property type="entry name" value="NEUROTRANSMITTER GATED ION CHANNEL"/>
    <property type="match status" value="1"/>
</dbReference>
<evidence type="ECO:0000256" key="1">
    <source>
        <dbReference type="ARBA" id="ARBA00004141"/>
    </source>
</evidence>
<dbReference type="Gene3D" id="2.70.170.10">
    <property type="entry name" value="Neurotransmitter-gated ion-channel ligand-binding domain"/>
    <property type="match status" value="1"/>
</dbReference>
<comment type="caution">
    <text evidence="8">The sequence shown here is derived from an EMBL/GenBank/DDBJ whole genome shotgun (WGS) entry which is preliminary data.</text>
</comment>
<dbReference type="AlphaFoldDB" id="A0A210Q9I4"/>
<evidence type="ECO:0000313" key="9">
    <source>
        <dbReference type="Proteomes" id="UP000242188"/>
    </source>
</evidence>
<dbReference type="FunFam" id="2.70.170.10:FF:000028">
    <property type="entry name" value="AcetylCholine Receptor"/>
    <property type="match status" value="1"/>
</dbReference>
<dbReference type="InterPro" id="IPR038050">
    <property type="entry name" value="Neuro_actylchol_rec"/>
</dbReference>
<accession>A0A210Q9I4</accession>
<dbReference type="Pfam" id="PF02931">
    <property type="entry name" value="Neur_chan_LBD"/>
    <property type="match status" value="1"/>
</dbReference>
<dbReference type="SUPFAM" id="SSF90112">
    <property type="entry name" value="Neurotransmitter-gated ion-channel transmembrane pore"/>
    <property type="match status" value="1"/>
</dbReference>
<dbReference type="Proteomes" id="UP000242188">
    <property type="component" value="Unassembled WGS sequence"/>
</dbReference>
<evidence type="ECO:0000259" key="7">
    <source>
        <dbReference type="Pfam" id="PF02931"/>
    </source>
</evidence>
<dbReference type="OrthoDB" id="6259715at2759"/>
<feature type="transmembrane region" description="Helical" evidence="6">
    <location>
        <begin position="386"/>
        <end position="409"/>
    </location>
</feature>
<feature type="transmembrane region" description="Helical" evidence="6">
    <location>
        <begin position="235"/>
        <end position="257"/>
    </location>
</feature>
<dbReference type="EMBL" id="NEDP02004513">
    <property type="protein sequence ID" value="OWF45407.1"/>
    <property type="molecule type" value="Genomic_DNA"/>
</dbReference>
<keyword evidence="4 6" id="KW-0472">Membrane</keyword>
<keyword evidence="2 6" id="KW-0812">Transmembrane</keyword>
<dbReference type="CDD" id="cd18989">
    <property type="entry name" value="LGIC_ECD_cation"/>
    <property type="match status" value="1"/>
</dbReference>
<feature type="domain" description="Neurotransmitter-gated ion-channel ligand-binding" evidence="7">
    <location>
        <begin position="31"/>
        <end position="230"/>
    </location>
</feature>
<feature type="region of interest" description="Disordered" evidence="5">
    <location>
        <begin position="350"/>
        <end position="371"/>
    </location>
</feature>